<dbReference type="CDD" id="cd03024">
    <property type="entry name" value="DsbA_FrnE"/>
    <property type="match status" value="1"/>
</dbReference>
<dbReference type="SUPFAM" id="SSF52833">
    <property type="entry name" value="Thioredoxin-like"/>
    <property type="match status" value="1"/>
</dbReference>
<proteinExistence type="predicted"/>
<dbReference type="Pfam" id="PF01323">
    <property type="entry name" value="DSBA"/>
    <property type="match status" value="1"/>
</dbReference>
<evidence type="ECO:0000259" key="1">
    <source>
        <dbReference type="Pfam" id="PF01323"/>
    </source>
</evidence>
<evidence type="ECO:0000313" key="3">
    <source>
        <dbReference type="Proteomes" id="UP000031972"/>
    </source>
</evidence>
<name>A0A0C2R085_9BACL</name>
<protein>
    <submittedName>
        <fullName evidence="2">DSBA oxidoreductase</fullName>
    </submittedName>
</protein>
<dbReference type="OrthoDB" id="9799122at2"/>
<evidence type="ECO:0000313" key="2">
    <source>
        <dbReference type="EMBL" id="KIL43735.1"/>
    </source>
</evidence>
<comment type="caution">
    <text evidence="2">The sequence shown here is derived from an EMBL/GenBank/DDBJ whole genome shotgun (WGS) entry which is preliminary data.</text>
</comment>
<dbReference type="PANTHER" id="PTHR13887:SF41">
    <property type="entry name" value="THIOREDOXIN SUPERFAMILY PROTEIN"/>
    <property type="match status" value="1"/>
</dbReference>
<organism evidence="2 3">
    <name type="scientific">Jeotgalibacillus campisalis</name>
    <dbReference type="NCBI Taxonomy" id="220754"/>
    <lineage>
        <taxon>Bacteria</taxon>
        <taxon>Bacillati</taxon>
        <taxon>Bacillota</taxon>
        <taxon>Bacilli</taxon>
        <taxon>Bacillales</taxon>
        <taxon>Caryophanaceae</taxon>
        <taxon>Jeotgalibacillus</taxon>
    </lineage>
</organism>
<dbReference type="InterPro" id="IPR036249">
    <property type="entry name" value="Thioredoxin-like_sf"/>
</dbReference>
<dbReference type="GO" id="GO:0016491">
    <property type="term" value="F:oxidoreductase activity"/>
    <property type="evidence" value="ECO:0007669"/>
    <property type="project" value="InterPro"/>
</dbReference>
<feature type="domain" description="DSBA-like thioredoxin" evidence="1">
    <location>
        <begin position="3"/>
        <end position="204"/>
    </location>
</feature>
<dbReference type="Gene3D" id="3.40.30.10">
    <property type="entry name" value="Glutaredoxin"/>
    <property type="match status" value="1"/>
</dbReference>
<dbReference type="PANTHER" id="PTHR13887">
    <property type="entry name" value="GLUTATHIONE S-TRANSFERASE KAPPA"/>
    <property type="match status" value="1"/>
</dbReference>
<sequence>MNVQIWSDYVCPFCYIGKRKFEKALENFDHKDQVQIVYKSFELDPNAPLHADQDMIETLAGKYGTSLEQAREMTRGVTQQAKEVGLAYDFDKMKRTNTRDAHRLTHWAASQGKMEEITERLLQAYFIESKHIGEHETLERIAEEAGLNKEEAREILSSDAFTADVEKDIRKASQIGVTGVPFFVFEEKWAVSGAQPVEAFEEVLNKVWEEQQGSGLIHMTSKEGSGDQACKDDSCGI</sequence>
<dbReference type="Proteomes" id="UP000031972">
    <property type="component" value="Unassembled WGS sequence"/>
</dbReference>
<dbReference type="RefSeq" id="WP_041060821.1">
    <property type="nucleotide sequence ID" value="NZ_JXRR01000021.1"/>
</dbReference>
<dbReference type="AlphaFoldDB" id="A0A0C2R085"/>
<dbReference type="EMBL" id="JXRR01000021">
    <property type="protein sequence ID" value="KIL43735.1"/>
    <property type="molecule type" value="Genomic_DNA"/>
</dbReference>
<dbReference type="InterPro" id="IPR001853">
    <property type="entry name" value="DSBA-like_thioredoxin_dom"/>
</dbReference>
<dbReference type="PATRIC" id="fig|220754.4.peg.3269"/>
<reference evidence="2 3" key="1">
    <citation type="submission" date="2015-01" db="EMBL/GenBank/DDBJ databases">
        <title>Jeotgalibacillus campisalis genome sequencing.</title>
        <authorList>
            <person name="Goh K.M."/>
            <person name="Chan K.-G."/>
            <person name="Yaakop A.S."/>
            <person name="Ee R."/>
            <person name="Gan H.M."/>
            <person name="Chan C.S."/>
        </authorList>
    </citation>
    <scope>NUCLEOTIDE SEQUENCE [LARGE SCALE GENOMIC DNA]</scope>
    <source>
        <strain evidence="2 3">SF-57</strain>
    </source>
</reference>
<accession>A0A0C2R085</accession>
<gene>
    <name evidence="2" type="ORF">KR50_32550</name>
</gene>
<keyword evidence="3" id="KW-1185">Reference proteome</keyword>